<dbReference type="OrthoDB" id="688395at2759"/>
<dbReference type="AlphaFoldDB" id="A0A5J9VVL6"/>
<dbReference type="Gramene" id="TVU40472">
    <property type="protein sequence ID" value="TVU40472"/>
    <property type="gene ID" value="EJB05_13938"/>
</dbReference>
<protein>
    <recommendedName>
        <fullName evidence="3">DUF1618 domain-containing protein</fullName>
    </recommendedName>
</protein>
<dbReference type="PANTHER" id="PTHR33186">
    <property type="entry name" value="OS10G0136150 PROTEIN-RELATED"/>
    <property type="match status" value="1"/>
</dbReference>
<dbReference type="PANTHER" id="PTHR33186:SF15">
    <property type="entry name" value="OS06G0249850 PROTEIN"/>
    <property type="match status" value="1"/>
</dbReference>
<keyword evidence="2" id="KW-1185">Reference proteome</keyword>
<name>A0A5J9VVL6_9POAL</name>
<sequence length="131" mass="14652">MEDGRMGFVRVEEFELHLWSRADIVGRWELSKVINLKRLLPIDCKWNTMPFLLGSAEGIGVIFLNVKSEIFTIDLKSSRAAKVYEASCIGVVVPYLNFYFPGAANQCQALILFFPFGPVAPSNDPVSPLGR</sequence>
<evidence type="ECO:0008006" key="3">
    <source>
        <dbReference type="Google" id="ProtNLM"/>
    </source>
</evidence>
<organism evidence="1 2">
    <name type="scientific">Eragrostis curvula</name>
    <name type="common">weeping love grass</name>
    <dbReference type="NCBI Taxonomy" id="38414"/>
    <lineage>
        <taxon>Eukaryota</taxon>
        <taxon>Viridiplantae</taxon>
        <taxon>Streptophyta</taxon>
        <taxon>Embryophyta</taxon>
        <taxon>Tracheophyta</taxon>
        <taxon>Spermatophyta</taxon>
        <taxon>Magnoliopsida</taxon>
        <taxon>Liliopsida</taxon>
        <taxon>Poales</taxon>
        <taxon>Poaceae</taxon>
        <taxon>PACMAD clade</taxon>
        <taxon>Chloridoideae</taxon>
        <taxon>Eragrostideae</taxon>
        <taxon>Eragrostidinae</taxon>
        <taxon>Eragrostis</taxon>
    </lineage>
</organism>
<gene>
    <name evidence="1" type="ORF">EJB05_13938</name>
</gene>
<evidence type="ECO:0000313" key="1">
    <source>
        <dbReference type="EMBL" id="TVU40472.1"/>
    </source>
</evidence>
<dbReference type="Proteomes" id="UP000324897">
    <property type="component" value="Chromosome 4"/>
</dbReference>
<reference evidence="1 2" key="1">
    <citation type="journal article" date="2019" name="Sci. Rep.">
        <title>A high-quality genome of Eragrostis curvula grass provides insights into Poaceae evolution and supports new strategies to enhance forage quality.</title>
        <authorList>
            <person name="Carballo J."/>
            <person name="Santos B.A.C.M."/>
            <person name="Zappacosta D."/>
            <person name="Garbus I."/>
            <person name="Selva J.P."/>
            <person name="Gallo C.A."/>
            <person name="Diaz A."/>
            <person name="Albertini E."/>
            <person name="Caccamo M."/>
            <person name="Echenique V."/>
        </authorList>
    </citation>
    <scope>NUCLEOTIDE SEQUENCE [LARGE SCALE GENOMIC DNA]</scope>
    <source>
        <strain evidence="2">cv. Victoria</strain>
        <tissue evidence="1">Leaf</tissue>
    </source>
</reference>
<proteinExistence type="predicted"/>
<accession>A0A5J9VVL6</accession>
<dbReference type="EMBL" id="RWGY01000007">
    <property type="protein sequence ID" value="TVU40472.1"/>
    <property type="molecule type" value="Genomic_DNA"/>
</dbReference>
<feature type="non-terminal residue" evidence="1">
    <location>
        <position position="1"/>
    </location>
</feature>
<comment type="caution">
    <text evidence="1">The sequence shown here is derived from an EMBL/GenBank/DDBJ whole genome shotgun (WGS) entry which is preliminary data.</text>
</comment>
<evidence type="ECO:0000313" key="2">
    <source>
        <dbReference type="Proteomes" id="UP000324897"/>
    </source>
</evidence>